<dbReference type="InterPro" id="IPR007793">
    <property type="entry name" value="DivIVA_fam"/>
</dbReference>
<dbReference type="RefSeq" id="WP_132743039.1">
    <property type="nucleotide sequence ID" value="NZ_SLXK01000002.1"/>
</dbReference>
<evidence type="ECO:0000256" key="4">
    <source>
        <dbReference type="ARBA" id="ARBA00023054"/>
    </source>
</evidence>
<dbReference type="Proteomes" id="UP000295416">
    <property type="component" value="Unassembled WGS sequence"/>
</dbReference>
<dbReference type="Pfam" id="PF05103">
    <property type="entry name" value="DivIVA"/>
    <property type="match status" value="1"/>
</dbReference>
<dbReference type="Gene3D" id="6.10.250.660">
    <property type="match status" value="1"/>
</dbReference>
<gene>
    <name evidence="6" type="primary">gpsB</name>
    <name evidence="8" type="ORF">EV207_10223</name>
</gene>
<keyword evidence="1 6" id="KW-0963">Cytoplasm</keyword>
<protein>
    <recommendedName>
        <fullName evidence="6">Cell cycle protein GpsB</fullName>
    </recommendedName>
    <alternativeName>
        <fullName evidence="6">Guiding PBP1-shuttling protein</fullName>
    </alternativeName>
</protein>
<dbReference type="PANTHER" id="PTHR35794">
    <property type="entry name" value="CELL DIVISION PROTEIN DIVIVA"/>
    <property type="match status" value="1"/>
</dbReference>
<dbReference type="NCBIfam" id="NF010725">
    <property type="entry name" value="PRK14127.1"/>
    <property type="match status" value="1"/>
</dbReference>
<dbReference type="InterPro" id="IPR011229">
    <property type="entry name" value="Cell_cycle_GpsB"/>
</dbReference>
<name>A0A4R2PB62_9BACL</name>
<keyword evidence="5 6" id="KW-0131">Cell cycle</keyword>
<comment type="similarity">
    <text evidence="6">Belongs to the GpsB family.</text>
</comment>
<dbReference type="PIRSF" id="PIRSF029938">
    <property type="entry name" value="UCP029938"/>
    <property type="match status" value="1"/>
</dbReference>
<comment type="subunit">
    <text evidence="6">Forms polymers through the coiled coil domains. Interacts with PBP1, MreC and EzrA.</text>
</comment>
<dbReference type="OrthoDB" id="389699at2"/>
<evidence type="ECO:0000256" key="3">
    <source>
        <dbReference type="ARBA" id="ARBA00022960"/>
    </source>
</evidence>
<evidence type="ECO:0000256" key="1">
    <source>
        <dbReference type="ARBA" id="ARBA00022490"/>
    </source>
</evidence>
<dbReference type="GO" id="GO:0051301">
    <property type="term" value="P:cell division"/>
    <property type="evidence" value="ECO:0007669"/>
    <property type="project" value="UniProtKB-UniRule"/>
</dbReference>
<reference evidence="8 9" key="1">
    <citation type="submission" date="2019-03" db="EMBL/GenBank/DDBJ databases">
        <title>Genomic Encyclopedia of Type Strains, Phase IV (KMG-IV): sequencing the most valuable type-strain genomes for metagenomic binning, comparative biology and taxonomic classification.</title>
        <authorList>
            <person name="Goeker M."/>
        </authorList>
    </citation>
    <scope>NUCLEOTIDE SEQUENCE [LARGE SCALE GENOMIC DNA]</scope>
    <source>
        <strain evidence="8 9">DSM 19377</strain>
    </source>
</reference>
<proteinExistence type="inferred from homology"/>
<evidence type="ECO:0000313" key="8">
    <source>
        <dbReference type="EMBL" id="TCP31534.1"/>
    </source>
</evidence>
<dbReference type="InterPro" id="IPR019933">
    <property type="entry name" value="DivIVA_domain"/>
</dbReference>
<dbReference type="EMBL" id="SLXK01000002">
    <property type="protein sequence ID" value="TCP31534.1"/>
    <property type="molecule type" value="Genomic_DNA"/>
</dbReference>
<evidence type="ECO:0000256" key="6">
    <source>
        <dbReference type="HAMAP-Rule" id="MF_02011"/>
    </source>
</evidence>
<keyword evidence="4 6" id="KW-0175">Coiled coil</keyword>
<keyword evidence="2 6" id="KW-0132">Cell division</keyword>
<organism evidence="8 9">
    <name type="scientific">Scopulibacillus darangshiensis</name>
    <dbReference type="NCBI Taxonomy" id="442528"/>
    <lineage>
        <taxon>Bacteria</taxon>
        <taxon>Bacillati</taxon>
        <taxon>Bacillota</taxon>
        <taxon>Bacilli</taxon>
        <taxon>Bacillales</taxon>
        <taxon>Sporolactobacillaceae</taxon>
        <taxon>Scopulibacillus</taxon>
    </lineage>
</organism>
<sequence>MENKISQFTSQDILDKEFKTGLRGYQPEEVDKFLDDIIKDYQAFNKEISRLQQENQRLKQDMSSPKPEQRRPLATQGQTNYDILKRLSNLEKHVFGSRLSD</sequence>
<feature type="region of interest" description="Disordered" evidence="7">
    <location>
        <begin position="54"/>
        <end position="78"/>
    </location>
</feature>
<comment type="subcellular location">
    <subcellularLocation>
        <location evidence="6">Cytoplasm</location>
    </subcellularLocation>
    <text evidence="6">Shuttles between the lateral wall and the division site in a cell cycle-dependent manner.</text>
</comment>
<comment type="function">
    <text evidence="6">Divisome component that associates with the complex late in its assembly, after the Z-ring is formed, and is dependent on DivIC and PBP2B for its recruitment to the divisome. Together with EzrA, is a key component of the system that regulates PBP1 localization during cell cycle progression. Its main role could be the removal of PBP1 from the cell pole after pole maturation is completed. Also contributes to the recruitment of PBP1 to the division complex. Not essential for septum formation.</text>
</comment>
<comment type="caution">
    <text evidence="8">The sequence shown here is derived from an EMBL/GenBank/DDBJ whole genome shotgun (WGS) entry which is preliminary data.</text>
</comment>
<keyword evidence="9" id="KW-1185">Reference proteome</keyword>
<evidence type="ECO:0000313" key="9">
    <source>
        <dbReference type="Proteomes" id="UP000295416"/>
    </source>
</evidence>
<dbReference type="NCBIfam" id="TIGR03544">
    <property type="entry name" value="DivI1A_domain"/>
    <property type="match status" value="1"/>
</dbReference>
<accession>A0A4R2PB62</accession>
<dbReference type="PANTHER" id="PTHR35794:SF1">
    <property type="entry name" value="CELL CYCLE PROTEIN GPSB"/>
    <property type="match status" value="1"/>
</dbReference>
<evidence type="ECO:0000256" key="7">
    <source>
        <dbReference type="SAM" id="MobiDB-lite"/>
    </source>
</evidence>
<dbReference type="GO" id="GO:0008360">
    <property type="term" value="P:regulation of cell shape"/>
    <property type="evidence" value="ECO:0007669"/>
    <property type="project" value="UniProtKB-UniRule"/>
</dbReference>
<dbReference type="GO" id="GO:0005737">
    <property type="term" value="C:cytoplasm"/>
    <property type="evidence" value="ECO:0007669"/>
    <property type="project" value="UniProtKB-SubCell"/>
</dbReference>
<evidence type="ECO:0000256" key="5">
    <source>
        <dbReference type="ARBA" id="ARBA00023306"/>
    </source>
</evidence>
<dbReference type="AlphaFoldDB" id="A0A4R2PB62"/>
<dbReference type="HAMAP" id="MF_02011">
    <property type="entry name" value="GpsB"/>
    <property type="match status" value="1"/>
</dbReference>
<evidence type="ECO:0000256" key="2">
    <source>
        <dbReference type="ARBA" id="ARBA00022618"/>
    </source>
</evidence>
<keyword evidence="3 6" id="KW-0133">Cell shape</keyword>